<feature type="transmembrane region" description="Helical" evidence="7">
    <location>
        <begin position="157"/>
        <end position="177"/>
    </location>
</feature>
<sequence length="351" mass="38811">MSDVSSAAAAGASPDTASSTASTASGGSGEGPSSQDAPPPASVRVGERRRRTWRQRAFRFEAKAAPYAYVSPFFLIFAAFGLFPLVNTVWISLHEYKLGSEMTWIGLDNFRWLFSNPLFYNALWKTFTIGVLSTVPQLLLALALAHLLNYSMRVRTFFRVSMITPYATSVAAATLVFSELFARDAGFANWILSWFGVGPVDWRNGNWTAQVAIAIIVTWRWTGYNALIYLAGMQSISQDLYEAAAIDGASRWQQFRHVTLPGLRPTILFTIVVSTIGATQLFGEPLLFGNGSADGGAVHQYQTIGLFMYQQGWQYLQLGKAAAVAWVTFLIIVVLVLFNTAIVRWRTRSER</sequence>
<proteinExistence type="inferred from homology"/>
<dbReference type="CDD" id="cd06261">
    <property type="entry name" value="TM_PBP2"/>
    <property type="match status" value="1"/>
</dbReference>
<dbReference type="InterPro" id="IPR000515">
    <property type="entry name" value="MetI-like"/>
</dbReference>
<dbReference type="Proteomes" id="UP001596189">
    <property type="component" value="Unassembled WGS sequence"/>
</dbReference>
<feature type="compositionally biased region" description="Low complexity" evidence="8">
    <location>
        <begin position="1"/>
        <end position="25"/>
    </location>
</feature>
<feature type="region of interest" description="Disordered" evidence="8">
    <location>
        <begin position="1"/>
        <end position="48"/>
    </location>
</feature>
<gene>
    <name evidence="10" type="ORF">ACFQDO_11210</name>
</gene>
<feature type="transmembrane region" description="Helical" evidence="7">
    <location>
        <begin position="64"/>
        <end position="86"/>
    </location>
</feature>
<evidence type="ECO:0000313" key="11">
    <source>
        <dbReference type="Proteomes" id="UP001596189"/>
    </source>
</evidence>
<comment type="similarity">
    <text evidence="7">Belongs to the binding-protein-dependent transport system permease family.</text>
</comment>
<evidence type="ECO:0000256" key="8">
    <source>
        <dbReference type="SAM" id="MobiDB-lite"/>
    </source>
</evidence>
<dbReference type="EMBL" id="JBHSRD010000004">
    <property type="protein sequence ID" value="MFC6007697.1"/>
    <property type="molecule type" value="Genomic_DNA"/>
</dbReference>
<dbReference type="PANTHER" id="PTHR30193">
    <property type="entry name" value="ABC TRANSPORTER PERMEASE PROTEIN"/>
    <property type="match status" value="1"/>
</dbReference>
<feature type="domain" description="ABC transmembrane type-1" evidence="9">
    <location>
        <begin position="123"/>
        <end position="339"/>
    </location>
</feature>
<keyword evidence="5 7" id="KW-1133">Transmembrane helix</keyword>
<organism evidence="10 11">
    <name type="scientific">Angustibacter luteus</name>
    <dbReference type="NCBI Taxonomy" id="658456"/>
    <lineage>
        <taxon>Bacteria</taxon>
        <taxon>Bacillati</taxon>
        <taxon>Actinomycetota</taxon>
        <taxon>Actinomycetes</taxon>
        <taxon>Kineosporiales</taxon>
        <taxon>Kineosporiaceae</taxon>
    </lineage>
</organism>
<protein>
    <submittedName>
        <fullName evidence="10">Carbohydrate ABC transporter permease</fullName>
    </submittedName>
</protein>
<dbReference type="PROSITE" id="PS50928">
    <property type="entry name" value="ABC_TM1"/>
    <property type="match status" value="1"/>
</dbReference>
<feature type="transmembrane region" description="Helical" evidence="7">
    <location>
        <begin position="207"/>
        <end position="231"/>
    </location>
</feature>
<dbReference type="SUPFAM" id="SSF161098">
    <property type="entry name" value="MetI-like"/>
    <property type="match status" value="1"/>
</dbReference>
<reference evidence="11" key="1">
    <citation type="journal article" date="2019" name="Int. J. Syst. Evol. Microbiol.">
        <title>The Global Catalogue of Microorganisms (GCM) 10K type strain sequencing project: providing services to taxonomists for standard genome sequencing and annotation.</title>
        <authorList>
            <consortium name="The Broad Institute Genomics Platform"/>
            <consortium name="The Broad Institute Genome Sequencing Center for Infectious Disease"/>
            <person name="Wu L."/>
            <person name="Ma J."/>
        </authorList>
    </citation>
    <scope>NUCLEOTIDE SEQUENCE [LARGE SCALE GENOMIC DNA]</scope>
    <source>
        <strain evidence="11">KACC 14249</strain>
    </source>
</reference>
<evidence type="ECO:0000256" key="3">
    <source>
        <dbReference type="ARBA" id="ARBA00022475"/>
    </source>
</evidence>
<keyword evidence="11" id="KW-1185">Reference proteome</keyword>
<evidence type="ECO:0000256" key="1">
    <source>
        <dbReference type="ARBA" id="ARBA00004651"/>
    </source>
</evidence>
<dbReference type="Pfam" id="PF00528">
    <property type="entry name" value="BPD_transp_1"/>
    <property type="match status" value="1"/>
</dbReference>
<comment type="subcellular location">
    <subcellularLocation>
        <location evidence="1 7">Cell membrane</location>
        <topology evidence="1 7">Multi-pass membrane protein</topology>
    </subcellularLocation>
</comment>
<dbReference type="Gene3D" id="1.10.3720.10">
    <property type="entry name" value="MetI-like"/>
    <property type="match status" value="1"/>
</dbReference>
<dbReference type="RefSeq" id="WP_345715812.1">
    <property type="nucleotide sequence ID" value="NZ_BAABFP010000002.1"/>
</dbReference>
<evidence type="ECO:0000313" key="10">
    <source>
        <dbReference type="EMBL" id="MFC6007697.1"/>
    </source>
</evidence>
<evidence type="ECO:0000256" key="2">
    <source>
        <dbReference type="ARBA" id="ARBA00022448"/>
    </source>
</evidence>
<evidence type="ECO:0000256" key="5">
    <source>
        <dbReference type="ARBA" id="ARBA00022989"/>
    </source>
</evidence>
<keyword evidence="6 7" id="KW-0472">Membrane</keyword>
<feature type="transmembrane region" description="Helical" evidence="7">
    <location>
        <begin position="122"/>
        <end position="145"/>
    </location>
</feature>
<dbReference type="InterPro" id="IPR035906">
    <property type="entry name" value="MetI-like_sf"/>
</dbReference>
<keyword evidence="2 7" id="KW-0813">Transport</keyword>
<accession>A0ABW1JEC2</accession>
<evidence type="ECO:0000256" key="4">
    <source>
        <dbReference type="ARBA" id="ARBA00022692"/>
    </source>
</evidence>
<keyword evidence="4 7" id="KW-0812">Transmembrane</keyword>
<comment type="caution">
    <text evidence="10">The sequence shown here is derived from an EMBL/GenBank/DDBJ whole genome shotgun (WGS) entry which is preliminary data.</text>
</comment>
<feature type="transmembrane region" description="Helical" evidence="7">
    <location>
        <begin position="323"/>
        <end position="343"/>
    </location>
</feature>
<evidence type="ECO:0000256" key="6">
    <source>
        <dbReference type="ARBA" id="ARBA00023136"/>
    </source>
</evidence>
<dbReference type="PANTHER" id="PTHR30193:SF37">
    <property type="entry name" value="INNER MEMBRANE ABC TRANSPORTER PERMEASE PROTEIN YCJO"/>
    <property type="match status" value="1"/>
</dbReference>
<evidence type="ECO:0000256" key="7">
    <source>
        <dbReference type="RuleBase" id="RU363032"/>
    </source>
</evidence>
<feature type="transmembrane region" description="Helical" evidence="7">
    <location>
        <begin position="266"/>
        <end position="283"/>
    </location>
</feature>
<dbReference type="InterPro" id="IPR051393">
    <property type="entry name" value="ABC_transporter_permease"/>
</dbReference>
<name>A0ABW1JEC2_9ACTN</name>
<evidence type="ECO:0000259" key="9">
    <source>
        <dbReference type="PROSITE" id="PS50928"/>
    </source>
</evidence>
<keyword evidence="3" id="KW-1003">Cell membrane</keyword>